<dbReference type="SUPFAM" id="SSF56300">
    <property type="entry name" value="Metallo-dependent phosphatases"/>
    <property type="match status" value="1"/>
</dbReference>
<dbReference type="AlphaFoldDB" id="A0A7V2WTD4"/>
<dbReference type="Gene3D" id="3.60.21.10">
    <property type="match status" value="1"/>
</dbReference>
<accession>A0A7V2WTD4</accession>
<dbReference type="InterPro" id="IPR029052">
    <property type="entry name" value="Metallo-depent_PP-like"/>
</dbReference>
<dbReference type="Proteomes" id="UP000885797">
    <property type="component" value="Unassembled WGS sequence"/>
</dbReference>
<evidence type="ECO:0000313" key="1">
    <source>
        <dbReference type="EMBL" id="HFC47140.1"/>
    </source>
</evidence>
<gene>
    <name evidence="1" type="ORF">ENJ63_04585</name>
</gene>
<protein>
    <submittedName>
        <fullName evidence="1">Metallophosphoesterase</fullName>
    </submittedName>
</protein>
<sequence length="183" mass="20978">DYAVNAVRAEKWFNPQARTVVALTRRLLSEESLEFLKGLPLTMTTNGVLLVHGFPPNSFKTYLYMVPERGIKRVLSSLEQDIVLVGHTHELFSYRLKPTGELRVKPLVEGTIALYPGERYIINAGSVGQPRDGDPRAKYLILDLDNRELTTKFIQYDWMRVAKMIIEKGFPETYAKRLLGRRP</sequence>
<organism evidence="1">
    <name type="scientific">Dissulfuribacter thermophilus</name>
    <dbReference type="NCBI Taxonomy" id="1156395"/>
    <lineage>
        <taxon>Bacteria</taxon>
        <taxon>Pseudomonadati</taxon>
        <taxon>Thermodesulfobacteriota</taxon>
        <taxon>Dissulfuribacteria</taxon>
        <taxon>Dissulfuribacterales</taxon>
        <taxon>Dissulfuribacteraceae</taxon>
        <taxon>Dissulfuribacter</taxon>
    </lineage>
</organism>
<feature type="non-terminal residue" evidence="1">
    <location>
        <position position="1"/>
    </location>
</feature>
<proteinExistence type="predicted"/>
<reference evidence="1" key="1">
    <citation type="journal article" date="2020" name="mSystems">
        <title>Genome- and Community-Level Interaction Insights into Carbon Utilization and Element Cycling Functions of Hydrothermarchaeota in Hydrothermal Sediment.</title>
        <authorList>
            <person name="Zhou Z."/>
            <person name="Liu Y."/>
            <person name="Xu W."/>
            <person name="Pan J."/>
            <person name="Luo Z.H."/>
            <person name="Li M."/>
        </authorList>
    </citation>
    <scope>NUCLEOTIDE SEQUENCE [LARGE SCALE GENOMIC DNA]</scope>
    <source>
        <strain evidence="1">HyVt-503</strain>
    </source>
</reference>
<name>A0A7V2WTD4_9BACT</name>
<comment type="caution">
    <text evidence="1">The sequence shown here is derived from an EMBL/GenBank/DDBJ whole genome shotgun (WGS) entry which is preliminary data.</text>
</comment>
<dbReference type="EMBL" id="DRND01000366">
    <property type="protein sequence ID" value="HFC47140.1"/>
    <property type="molecule type" value="Genomic_DNA"/>
</dbReference>